<feature type="transmembrane region" description="Helical" evidence="7">
    <location>
        <begin position="6"/>
        <end position="26"/>
    </location>
</feature>
<feature type="transmembrane region" description="Helical" evidence="7">
    <location>
        <begin position="441"/>
        <end position="465"/>
    </location>
</feature>
<feature type="transmembrane region" description="Helical" evidence="7">
    <location>
        <begin position="389"/>
        <end position="407"/>
    </location>
</feature>
<evidence type="ECO:0000256" key="5">
    <source>
        <dbReference type="ARBA" id="ARBA00022989"/>
    </source>
</evidence>
<dbReference type="GO" id="GO:0005886">
    <property type="term" value="C:plasma membrane"/>
    <property type="evidence" value="ECO:0007669"/>
    <property type="project" value="TreeGrafter"/>
</dbReference>
<dbReference type="GO" id="GO:0006813">
    <property type="term" value="P:potassium ion transport"/>
    <property type="evidence" value="ECO:0007669"/>
    <property type="project" value="InterPro"/>
</dbReference>
<feature type="transmembrane region" description="Helical" evidence="7">
    <location>
        <begin position="471"/>
        <end position="495"/>
    </location>
</feature>
<dbReference type="InterPro" id="IPR051679">
    <property type="entry name" value="DASS-Related_Transporters"/>
</dbReference>
<keyword evidence="4" id="KW-0677">Repeat</keyword>
<dbReference type="SUPFAM" id="SSF116726">
    <property type="entry name" value="TrkA C-terminal domain-like"/>
    <property type="match status" value="1"/>
</dbReference>
<feature type="transmembrane region" description="Helical" evidence="7">
    <location>
        <begin position="557"/>
        <end position="580"/>
    </location>
</feature>
<dbReference type="PROSITE" id="PS01271">
    <property type="entry name" value="NA_SULFATE"/>
    <property type="match status" value="1"/>
</dbReference>
<dbReference type="InterPro" id="IPR036721">
    <property type="entry name" value="RCK_C_sf"/>
</dbReference>
<feature type="transmembrane region" description="Helical" evidence="7">
    <location>
        <begin position="141"/>
        <end position="165"/>
    </location>
</feature>
<dbReference type="Pfam" id="PF03600">
    <property type="entry name" value="CitMHS"/>
    <property type="match status" value="1"/>
</dbReference>
<dbReference type="EMBL" id="BMZB01000001">
    <property type="protein sequence ID" value="GGZ24795.1"/>
    <property type="molecule type" value="Genomic_DNA"/>
</dbReference>
<dbReference type="InterPro" id="IPR031312">
    <property type="entry name" value="Na/sul_symport_CS"/>
</dbReference>
<feature type="transmembrane region" description="Helical" evidence="7">
    <location>
        <begin position="177"/>
        <end position="199"/>
    </location>
</feature>
<evidence type="ECO:0000256" key="6">
    <source>
        <dbReference type="ARBA" id="ARBA00023136"/>
    </source>
</evidence>
<dbReference type="PANTHER" id="PTHR43652">
    <property type="entry name" value="BASIC AMINO ACID ANTIPORTER YFCC-RELATED"/>
    <property type="match status" value="1"/>
</dbReference>
<dbReference type="CDD" id="cd01115">
    <property type="entry name" value="SLC13_permease"/>
    <property type="match status" value="1"/>
</dbReference>
<sequence length="581" mass="61541">MTLTDYISAPILSSAILVMALALFVSEKVRHDLVALIALMACLLTGLVSPDEALRGFADPAVIAVASVLVVGRALEMTGVASKLARVLIPPKAPFSLQLILLMGGGALLSAFMNNIAALVITMPLAAEIARQNKRPVGSTLMPLSFATILGGMTTLIGTPANMILSSVREDRLGQGFGFFTMAPVGIIVTVIGVVYLGLVGWRLLPVRKGAGRANDTPWRVLELQLTEGLTRTRKEIVAELRGTTSRLLAFIRREKVLEWPSDNKLKRLDKLLLLSRSGRSLIEDKISFKVAPALSDPDHVTARMVVAHGSPLIGEWHDTIRQRSDGDLRVTAVGPKAAVMRKPLSQLTIQTGDQLYITGRSEAIAAFGARERLLEIDRNDPVPVNLRTAAWTVGIFVTAILAIVFADVPPSISFLGAAIVIAAARLIPARETYKSIDWSIIVLLAAMIPVGGSFQASGAASIVAETIGGVLTGLPLVGCLAAMCALTLLLSILLNNVATAVIMGPLAIQLAGILGVSPDAMLLAVLVGTSSDFLTPIGHQNNLLVMGPGGYQFTDYIRMGFILSLIVVSTSAFVLSAIYS</sequence>
<evidence type="ECO:0000256" key="1">
    <source>
        <dbReference type="ARBA" id="ARBA00004141"/>
    </source>
</evidence>
<keyword evidence="5 7" id="KW-1133">Transmembrane helix</keyword>
<evidence type="ECO:0000256" key="7">
    <source>
        <dbReference type="SAM" id="Phobius"/>
    </source>
</evidence>
<protein>
    <submittedName>
        <fullName evidence="9">Permease</fullName>
    </submittedName>
</protein>
<feature type="transmembrane region" description="Helical" evidence="7">
    <location>
        <begin position="99"/>
        <end position="121"/>
    </location>
</feature>
<comment type="caution">
    <text evidence="9">The sequence shown here is derived from an EMBL/GenBank/DDBJ whole genome shotgun (WGS) entry which is preliminary data.</text>
</comment>
<evidence type="ECO:0000259" key="8">
    <source>
        <dbReference type="PROSITE" id="PS51202"/>
    </source>
</evidence>
<organism evidence="9 10">
    <name type="scientific">Asticcacaulis endophyticus</name>
    <dbReference type="NCBI Taxonomy" id="1395890"/>
    <lineage>
        <taxon>Bacteria</taxon>
        <taxon>Pseudomonadati</taxon>
        <taxon>Pseudomonadota</taxon>
        <taxon>Alphaproteobacteria</taxon>
        <taxon>Caulobacterales</taxon>
        <taxon>Caulobacteraceae</taxon>
        <taxon>Asticcacaulis</taxon>
    </lineage>
</organism>
<dbReference type="RefSeq" id="WP_189485016.1">
    <property type="nucleotide sequence ID" value="NZ_BMZB01000001.1"/>
</dbReference>
<dbReference type="InterPro" id="IPR004680">
    <property type="entry name" value="Cit_transptr-like_dom"/>
</dbReference>
<dbReference type="Gene3D" id="3.30.70.1450">
    <property type="entry name" value="Regulator of K+ conductance, C-terminal domain"/>
    <property type="match status" value="1"/>
</dbReference>
<reference evidence="9" key="1">
    <citation type="journal article" date="2014" name="Int. J. Syst. Evol. Microbiol.">
        <title>Complete genome sequence of Corynebacterium casei LMG S-19264T (=DSM 44701T), isolated from a smear-ripened cheese.</title>
        <authorList>
            <consortium name="US DOE Joint Genome Institute (JGI-PGF)"/>
            <person name="Walter F."/>
            <person name="Albersmeier A."/>
            <person name="Kalinowski J."/>
            <person name="Ruckert C."/>
        </authorList>
    </citation>
    <scope>NUCLEOTIDE SEQUENCE</scope>
    <source>
        <strain evidence="9">KCTC 32296</strain>
    </source>
</reference>
<evidence type="ECO:0000256" key="2">
    <source>
        <dbReference type="ARBA" id="ARBA00022448"/>
    </source>
</evidence>
<name>A0A918UPC8_9CAUL</name>
<dbReference type="InterPro" id="IPR006037">
    <property type="entry name" value="RCK_C"/>
</dbReference>
<accession>A0A918UPC8</accession>
<feature type="domain" description="RCK C-terminal" evidence="8">
    <location>
        <begin position="289"/>
        <end position="374"/>
    </location>
</feature>
<dbReference type="AlphaFoldDB" id="A0A918UPC8"/>
<evidence type="ECO:0000313" key="9">
    <source>
        <dbReference type="EMBL" id="GGZ24795.1"/>
    </source>
</evidence>
<keyword evidence="10" id="KW-1185">Reference proteome</keyword>
<evidence type="ECO:0000256" key="3">
    <source>
        <dbReference type="ARBA" id="ARBA00022692"/>
    </source>
</evidence>
<keyword evidence="3 7" id="KW-0812">Transmembrane</keyword>
<dbReference type="Proteomes" id="UP000662572">
    <property type="component" value="Unassembled WGS sequence"/>
</dbReference>
<keyword evidence="6 7" id="KW-0472">Membrane</keyword>
<comment type="subcellular location">
    <subcellularLocation>
        <location evidence="1">Membrane</location>
        <topology evidence="1">Multi-pass membrane protein</topology>
    </subcellularLocation>
</comment>
<gene>
    <name evidence="9" type="ORF">GCM10011273_07560</name>
</gene>
<proteinExistence type="predicted"/>
<feature type="transmembrane region" description="Helical" evidence="7">
    <location>
        <begin position="413"/>
        <end position="429"/>
    </location>
</feature>
<dbReference type="PANTHER" id="PTHR43652:SF2">
    <property type="entry name" value="BASIC AMINO ACID ANTIPORTER YFCC-RELATED"/>
    <property type="match status" value="1"/>
</dbReference>
<feature type="transmembrane region" description="Helical" evidence="7">
    <location>
        <begin position="507"/>
        <end position="528"/>
    </location>
</feature>
<reference evidence="9" key="2">
    <citation type="submission" date="2020-09" db="EMBL/GenBank/DDBJ databases">
        <authorList>
            <person name="Sun Q."/>
            <person name="Kim S."/>
        </authorList>
    </citation>
    <scope>NUCLEOTIDE SEQUENCE</scope>
    <source>
        <strain evidence="9">KCTC 32296</strain>
    </source>
</reference>
<dbReference type="PROSITE" id="PS51202">
    <property type="entry name" value="RCK_C"/>
    <property type="match status" value="1"/>
</dbReference>
<dbReference type="GO" id="GO:0008324">
    <property type="term" value="F:monoatomic cation transmembrane transporter activity"/>
    <property type="evidence" value="ECO:0007669"/>
    <property type="project" value="InterPro"/>
</dbReference>
<evidence type="ECO:0000313" key="10">
    <source>
        <dbReference type="Proteomes" id="UP000662572"/>
    </source>
</evidence>
<evidence type="ECO:0000256" key="4">
    <source>
        <dbReference type="ARBA" id="ARBA00022737"/>
    </source>
</evidence>
<feature type="transmembrane region" description="Helical" evidence="7">
    <location>
        <begin position="33"/>
        <end position="50"/>
    </location>
</feature>
<keyword evidence="2" id="KW-0813">Transport</keyword>